<protein>
    <recommendedName>
        <fullName evidence="15">CCR4-NOT transcription complex subunit 1</fullName>
    </recommendedName>
</protein>
<dbReference type="InterPro" id="IPR032191">
    <property type="entry name" value="CNOT1_CAF1_bind"/>
</dbReference>
<reference evidence="13 14" key="1">
    <citation type="submission" date="2024-02" db="EMBL/GenBank/DDBJ databases">
        <authorList>
            <person name="Vignale AGUSTIN F."/>
            <person name="Sosa J E."/>
            <person name="Modenutti C."/>
        </authorList>
    </citation>
    <scope>NUCLEOTIDE SEQUENCE [LARGE SCALE GENOMIC DNA]</scope>
</reference>
<dbReference type="Gene3D" id="1.25.40.790">
    <property type="match status" value="1"/>
</dbReference>
<dbReference type="Pfam" id="PF16415">
    <property type="entry name" value="CNOT1_CAF1_bind"/>
    <property type="match status" value="1"/>
</dbReference>
<dbReference type="Gene3D" id="1.25.40.800">
    <property type="match status" value="1"/>
</dbReference>
<feature type="compositionally biased region" description="Polar residues" evidence="6">
    <location>
        <begin position="915"/>
        <end position="927"/>
    </location>
</feature>
<dbReference type="InterPro" id="IPR040398">
    <property type="entry name" value="Not1"/>
</dbReference>
<evidence type="ECO:0000256" key="5">
    <source>
        <dbReference type="ARBA" id="ARBA00023242"/>
    </source>
</evidence>
<dbReference type="EMBL" id="CAUOFW020010446">
    <property type="protein sequence ID" value="CAK9188411.1"/>
    <property type="molecule type" value="Genomic_DNA"/>
</dbReference>
<dbReference type="InterPro" id="IPR055454">
    <property type="entry name" value="CNOT1-like_NOT1_connector"/>
</dbReference>
<dbReference type="Proteomes" id="UP001642360">
    <property type="component" value="Unassembled WGS sequence"/>
</dbReference>
<feature type="compositionally biased region" description="Basic and acidic residues" evidence="6">
    <location>
        <begin position="1894"/>
        <end position="1906"/>
    </location>
</feature>
<evidence type="ECO:0000259" key="7">
    <source>
        <dbReference type="Pfam" id="PF04054"/>
    </source>
</evidence>
<comment type="caution">
    <text evidence="13">The sequence shown here is derived from an EMBL/GenBank/DDBJ whole genome shotgun (WGS) entry which is preliminary data.</text>
</comment>
<keyword evidence="14" id="KW-1185">Reference proteome</keyword>
<dbReference type="Gene3D" id="1.25.40.180">
    <property type="match status" value="1"/>
</dbReference>
<evidence type="ECO:0000259" key="11">
    <source>
        <dbReference type="Pfam" id="PF16418"/>
    </source>
</evidence>
<gene>
    <name evidence="13" type="ORF">ILEXP_LOCUS59095</name>
</gene>
<dbReference type="Pfam" id="PF16418">
    <property type="entry name" value="CNOT1_HEAT"/>
    <property type="match status" value="1"/>
</dbReference>
<dbReference type="Gene3D" id="1.25.40.840">
    <property type="entry name" value="CCR4-NOT transcription complex subunit 1 TTP binding domain"/>
    <property type="match status" value="1"/>
</dbReference>
<dbReference type="Pfam" id="PF12842">
    <property type="entry name" value="DUF3819"/>
    <property type="match status" value="1"/>
</dbReference>
<evidence type="ECO:0000259" key="10">
    <source>
        <dbReference type="Pfam" id="PF16417"/>
    </source>
</evidence>
<dbReference type="Pfam" id="PF25097">
    <property type="entry name" value="ARM_Cnot1"/>
    <property type="match status" value="1"/>
</dbReference>
<evidence type="ECO:0008006" key="15">
    <source>
        <dbReference type="Google" id="ProtNLM"/>
    </source>
</evidence>
<dbReference type="InterPro" id="IPR038535">
    <property type="entry name" value="CNOT1_TTP_bind_sf"/>
</dbReference>
<dbReference type="FunFam" id="1.25.40.840:FF:000003">
    <property type="entry name" value="Transcription regulator"/>
    <property type="match status" value="1"/>
</dbReference>
<organism evidence="13 14">
    <name type="scientific">Ilex paraguariensis</name>
    <name type="common">yerba mate</name>
    <dbReference type="NCBI Taxonomy" id="185542"/>
    <lineage>
        <taxon>Eukaryota</taxon>
        <taxon>Viridiplantae</taxon>
        <taxon>Streptophyta</taxon>
        <taxon>Embryophyta</taxon>
        <taxon>Tracheophyta</taxon>
        <taxon>Spermatophyta</taxon>
        <taxon>Magnoliopsida</taxon>
        <taxon>eudicotyledons</taxon>
        <taxon>Gunneridae</taxon>
        <taxon>Pentapetalae</taxon>
        <taxon>asterids</taxon>
        <taxon>campanulids</taxon>
        <taxon>Aquifoliales</taxon>
        <taxon>Aquifoliaceae</taxon>
        <taxon>Ilex</taxon>
    </lineage>
</organism>
<evidence type="ECO:0000313" key="14">
    <source>
        <dbReference type="Proteomes" id="UP001642360"/>
    </source>
</evidence>
<evidence type="ECO:0000256" key="1">
    <source>
        <dbReference type="ARBA" id="ARBA00004123"/>
    </source>
</evidence>
<evidence type="ECO:0000259" key="12">
    <source>
        <dbReference type="Pfam" id="PF25097"/>
    </source>
</evidence>
<evidence type="ECO:0000313" key="13">
    <source>
        <dbReference type="EMBL" id="CAK9188411.1"/>
    </source>
</evidence>
<dbReference type="GO" id="GO:0005634">
    <property type="term" value="C:nucleus"/>
    <property type="evidence" value="ECO:0007669"/>
    <property type="project" value="UniProtKB-SubCell"/>
</dbReference>
<dbReference type="FunFam" id="1.25.40.180:FF:000012">
    <property type="entry name" value="Ccr4-Not transcription complex subunit"/>
    <property type="match status" value="1"/>
</dbReference>
<evidence type="ECO:0000259" key="8">
    <source>
        <dbReference type="Pfam" id="PF12842"/>
    </source>
</evidence>
<dbReference type="InterPro" id="IPR007196">
    <property type="entry name" value="CCR4-Not_Not1_C"/>
</dbReference>
<proteinExistence type="predicted"/>
<evidence type="ECO:0000256" key="3">
    <source>
        <dbReference type="ARBA" id="ARBA00023015"/>
    </source>
</evidence>
<dbReference type="GO" id="GO:0000289">
    <property type="term" value="P:nuclear-transcribed mRNA poly(A) tail shortening"/>
    <property type="evidence" value="ECO:0007669"/>
    <property type="project" value="UniProtKB-ARBA"/>
</dbReference>
<accession>A0ABC8V4Z7</accession>
<feature type="domain" description="CCR4-NOT transcription complex subunit 1" evidence="8">
    <location>
        <begin position="1360"/>
        <end position="1500"/>
    </location>
</feature>
<dbReference type="FunFam" id="1.25.40.800:FF:000001">
    <property type="entry name" value="CCR4-NOT transcription complex subunit 1"/>
    <property type="match status" value="1"/>
</dbReference>
<evidence type="ECO:0000256" key="4">
    <source>
        <dbReference type="ARBA" id="ARBA00023163"/>
    </source>
</evidence>
<evidence type="ECO:0000256" key="2">
    <source>
        <dbReference type="ARBA" id="ARBA00022491"/>
    </source>
</evidence>
<evidence type="ECO:0000259" key="9">
    <source>
        <dbReference type="Pfam" id="PF16415"/>
    </source>
</evidence>
<feature type="domain" description="CCR4-NOT transcription complex subunit 1 TTP binding" evidence="10">
    <location>
        <begin position="682"/>
        <end position="844"/>
    </location>
</feature>
<keyword evidence="2" id="KW-0678">Repressor</keyword>
<dbReference type="Pfam" id="PF04054">
    <property type="entry name" value="Not1"/>
    <property type="match status" value="1"/>
</dbReference>
<evidence type="ECO:0000256" key="6">
    <source>
        <dbReference type="SAM" id="MobiDB-lite"/>
    </source>
</evidence>
<name>A0ABC8V4Z7_9AQUA</name>
<dbReference type="FunFam" id="1.25.40.790:FF:000002">
    <property type="entry name" value="Transcription regulator"/>
    <property type="match status" value="1"/>
</dbReference>
<keyword evidence="3" id="KW-0805">Transcription regulation</keyword>
<dbReference type="PANTHER" id="PTHR13162:SF8">
    <property type="entry name" value="CCR4-NOT TRANSCRIPTION COMPLEX SUBUNIT 1"/>
    <property type="match status" value="1"/>
</dbReference>
<sequence length="2464" mass="272589">MLPFSSIASAQIRYLLQSLNEYNSDSVLEELFQEKVYITVYRSTIEALSGTGQLLSYQLKYIRYGVEGSILLLQTCLDHLNIYGKDLKNMQMEPVFTSIVKFLFDKPNFSTVLCESLKSTAIDEDFLGNFCNALCLSASEKVGVGLALSDSERLDVRLWKNFCMAQIGELCDSHVSIDSAEQIQNVLIFLNRSEGLSKHVDSFMQMVSLVQLKEGTEFILAPLLSNELHEANFLRNLDIYNDVNEDDFDALLAEMEKEMSMADIMKELGYGCTVDVSQCEGMLSIFLPLTEVTVARILGTIACTHMSLEDNHNTFLTFCSALGSSSLSDLPLLNSWNIEVLIDSIMLLASGINWINVIENLDHEGFYVPNEAAFFFLMSVYRYVCQDAFPLHAVCGSVWKNSEGQLSFLKYAVSVPPEVFTFAHSGRQLAYIDAVNGHKFQLGHANHAWLCLDLLEVLCQLAERGHASSVRALLEYPLKYCPEILLLGMAHINTAYNLIQYEVSSAVFSIVLKNASGNGMVLHLWHVNPNILLRGFIDAVNIDLENMNKVVDVSQELKILSPALDMVPFSFGIRLAALASRKDLLDLEKWLSTNLSTYKDIFFEECLNFLKEVQYGIQDVSANHFSQTGALWNIYYETSSTFLKVLHAHRGFVSSSQLSKEMEKLHVTFMHFNLRLKNGAGTGSSTADGCADDIEVVVNSYFHQMFSGQLAINAMIEMLVRFKESSEKREQSIFECMIANLFEEYNFFSKYPERQLKIAAVLFGSLIKHQLVNHLTLGIALRAVLDALRKPADSKMFAFGTKALEQFVDRLIEWPQYCNHILQISHLRGTHSELVALIERALARISSGYSESDLGHTAVADQHHGSVLAAVANVESCSGGGDAENNEGRAYRGGGDMSASSFPSIGSGGSHPGSQLSSPIQLQQKHQNALDERHETSVTSPNYVKPVLPPAGRPSAVSPSGAVIIQKSQSLPSGPAVPSSSPGFTRASRAIASARFGAALNIETLIAAAERRENPVEAPASEIQDKLSFIINNLSATNIEAKAKEFTEILKEQYYPWFAQYMVMKRASIEYNFHDLYVNFMDKVNSKPLNKEILQATYENCKVLLGSELTKSSSEERSLLKNLGTWLGKITISKNQVLRAQEIDPKSLIIEAYEKGFMIAVIPFISKVLESCHCSLAYQPPNPWTMGILGLLVEIYVIPNLKMCLKYEIELLFRTIGVDMKGVTPTCLLKDTVRVVEGNPDFWQKDDESSQTQMVGEVKSGIISALNQVELPVEGAGPSHPGGHSRVLSQYGAPLHLSSGTLMEDVKLAALGLSDQLPSAQGFLQAQSPFSVSQLPVPASNIEHQVVVNPKLHALGLYLHFQSVLPITINRAIKEIVSSIVQCSVSIATQTTKELVCKDYAMESDETRIRNAAHLMVASLAGSLAHVTCKEPLRGSISSQLRNLLQGLNIATELLEQAVQLVINDNLDLGCALIEKAATEKAIQTIDGEITQQLSIRSKHMEGVGPTFFDGSPYIQGHMGILPDALRTKPGCISQSQQRVYEDFVRLPWQNLSNQSSNAVPVGASSSTAGGSSRAYGSASGQLNPGICSSGLGNEGLGDVAQPLDLVSEDLESTKAQLHSVSASHFGIGDSVSLHNFECDTTSFPLASSTELPSVELSNVFKDAGVSVQPLPPSLASECLGSNISEPSLTTGDALDNYQIISEKLKTLLANEAKEAEIQGVIAEVPEIILRCLSRDEAALAVAQKVFKGLYENGTNGAHVGAHLAILAAIRDVSKLVVKELTSWVIYSDEGQKFDKDITVGLIRSELLNLAEYNVHMTKLLDAGRNKAATEFSISLIQSLVINDSRAILELHNLVDALAKLAARPGSPESLQQLVEIARNPTAGATALSSITVGKKDTNAQSRNEKATGQSLPSREDYNVADSFEPDPAGFCEQAPMLFAEWYRICEIPGTNDAACGHYVIKLQRSGLLKGDDMSDRFFSHLMELSVSHCLSSEVISSSPLQLHHQVQPLSFLAIDIYAKLVFSIVKFCHADQGSSKLSLLHKVLAVTLKFIQRDAEEKKASFNPRPYFRLFINWLLDLISLDHVFDGTSFQVLTSLANAFHTLQPLKVPGFSFAWLELVSHQSFMPKLLTVNHQKGWPWFQRLLVDLFQFMEPFLRNAELGEPVHFLYKGTLRVLLVLLHDFPEFLCDYHFSFCDVIPPSCIQMRNIILSAFPRNMRLPDPSTLNLKIDVLAEFSQSPHILSDVDAALKAKQIKSDVDEYLQTRQQGSSFLTELKQKMLLPPSDAARAGTRYNVPLINSLVFYVGMQAIQQLQAQNSHAQPMASSVQMAVFLVGAALDIFQTLIQDLDTEGRYLFLNAIANQLRYPNNHTRYFSFILLYLFAELNQEMIQEQITRVLLERLIVNRPHPWGLLITFIELIKNSRYNFWDLSFTRCAPEIEKFFESASRSCGPKPVDDCGFGWDI</sequence>
<feature type="region of interest" description="Disordered" evidence="6">
    <location>
        <begin position="878"/>
        <end position="929"/>
    </location>
</feature>
<feature type="domain" description="CCR4-NOT transcription complex subunit 1-like NOT1 connector" evidence="12">
    <location>
        <begin position="1709"/>
        <end position="1880"/>
    </location>
</feature>
<dbReference type="InterPro" id="IPR032193">
    <property type="entry name" value="CNOT1_TTP_bind"/>
</dbReference>
<feature type="region of interest" description="Disordered" evidence="6">
    <location>
        <begin position="1894"/>
        <end position="1919"/>
    </location>
</feature>
<dbReference type="PANTHER" id="PTHR13162">
    <property type="entry name" value="CCR4-NOT TRANSCRIPTION COMPLEX"/>
    <property type="match status" value="1"/>
</dbReference>
<dbReference type="GO" id="GO:0030014">
    <property type="term" value="C:CCR4-NOT complex"/>
    <property type="evidence" value="ECO:0007669"/>
    <property type="project" value="UniProtKB-ARBA"/>
</dbReference>
<feature type="domain" description="CCR4-Not complex component Not1 C-terminal" evidence="7">
    <location>
        <begin position="2085"/>
        <end position="2445"/>
    </location>
</feature>
<keyword evidence="5" id="KW-0539">Nucleus</keyword>
<dbReference type="Pfam" id="PF16417">
    <property type="entry name" value="CNOT1_TTP_bind"/>
    <property type="match status" value="1"/>
</dbReference>
<feature type="domain" description="CCR4-NOT transcription complex subunit 1 HEAT repeat" evidence="11">
    <location>
        <begin position="502"/>
        <end position="646"/>
    </location>
</feature>
<dbReference type="InterPro" id="IPR024557">
    <property type="entry name" value="CNOT1_dom_4"/>
</dbReference>
<dbReference type="CDD" id="cd20710">
    <property type="entry name" value="NOT1_connector"/>
    <property type="match status" value="1"/>
</dbReference>
<keyword evidence="4" id="KW-0804">Transcription</keyword>
<feature type="domain" description="CCR4-NOT transcription complex subunit 1 CAF1-binding" evidence="9">
    <location>
        <begin position="1016"/>
        <end position="1233"/>
    </location>
</feature>
<comment type="subcellular location">
    <subcellularLocation>
        <location evidence="1">Nucleus</location>
    </subcellularLocation>
</comment>
<dbReference type="InterPro" id="IPR032194">
    <property type="entry name" value="CNOT1_HEAT"/>
</dbReference>